<dbReference type="Pfam" id="PF09862">
    <property type="entry name" value="DUF2089"/>
    <property type="match status" value="1"/>
</dbReference>
<dbReference type="InterPro" id="IPR018658">
    <property type="entry name" value="DUF2089"/>
</dbReference>
<reference evidence="2" key="1">
    <citation type="submission" date="2020-07" db="EMBL/GenBank/DDBJ databases">
        <title>Huge and variable diversity of episymbiotic CPR bacteria and DPANN archaea in groundwater ecosystems.</title>
        <authorList>
            <person name="He C.Y."/>
            <person name="Keren R."/>
            <person name="Whittaker M."/>
            <person name="Farag I.F."/>
            <person name="Doudna J."/>
            <person name="Cate J.H.D."/>
            <person name="Banfield J.F."/>
        </authorList>
    </citation>
    <scope>NUCLEOTIDE SEQUENCE</scope>
    <source>
        <strain evidence="2">NC_groundwater_17_Pr7_B-0.1um_64_12</strain>
    </source>
</reference>
<accession>A0A931M0Z2</accession>
<dbReference type="Proteomes" id="UP000727962">
    <property type="component" value="Unassembled WGS sequence"/>
</dbReference>
<sequence length="144" mass="16362">MALRKATPLGAMEKQELHPILHKDPVSGGELYISELKNEDSGVTIRGRFAIPRYARLDPEQTRFLETFLRCRGMLSSMERELGISYPTVRSRLDSMLDALEIVPVRDEQRREKLAEKKKKVLEQLEKGEISAAEAKARLKGIKG</sequence>
<evidence type="ECO:0000313" key="3">
    <source>
        <dbReference type="Proteomes" id="UP000727962"/>
    </source>
</evidence>
<feature type="domain" description="DUF2089" evidence="1">
    <location>
        <begin position="57"/>
        <end position="102"/>
    </location>
</feature>
<dbReference type="AlphaFoldDB" id="A0A931M0Z2"/>
<proteinExistence type="predicted"/>
<organism evidence="2 3">
    <name type="scientific">Fimbriimonas ginsengisoli</name>
    <dbReference type="NCBI Taxonomy" id="1005039"/>
    <lineage>
        <taxon>Bacteria</taxon>
        <taxon>Bacillati</taxon>
        <taxon>Armatimonadota</taxon>
        <taxon>Fimbriimonadia</taxon>
        <taxon>Fimbriimonadales</taxon>
        <taxon>Fimbriimonadaceae</taxon>
        <taxon>Fimbriimonas</taxon>
    </lineage>
</organism>
<protein>
    <submittedName>
        <fullName evidence="2">DUF2089 domain-containing protein</fullName>
    </submittedName>
</protein>
<name>A0A931M0Z2_FIMGI</name>
<comment type="caution">
    <text evidence="2">The sequence shown here is derived from an EMBL/GenBank/DDBJ whole genome shotgun (WGS) entry which is preliminary data.</text>
</comment>
<dbReference type="EMBL" id="JACOSL010000044">
    <property type="protein sequence ID" value="MBI1756926.1"/>
    <property type="molecule type" value="Genomic_DNA"/>
</dbReference>
<evidence type="ECO:0000313" key="2">
    <source>
        <dbReference type="EMBL" id="MBI1756926.1"/>
    </source>
</evidence>
<gene>
    <name evidence="2" type="ORF">HYR64_07460</name>
</gene>
<evidence type="ECO:0000259" key="1">
    <source>
        <dbReference type="Pfam" id="PF09862"/>
    </source>
</evidence>